<dbReference type="EMBL" id="CAWYQH010000057">
    <property type="protein sequence ID" value="CAK8679173.1"/>
    <property type="molecule type" value="Genomic_DNA"/>
</dbReference>
<feature type="region of interest" description="Disordered" evidence="1">
    <location>
        <begin position="81"/>
        <end position="101"/>
    </location>
</feature>
<evidence type="ECO:0000313" key="2">
    <source>
        <dbReference type="EMBL" id="CAK8679173.1"/>
    </source>
</evidence>
<comment type="caution">
    <text evidence="2">The sequence shown here is derived from an EMBL/GenBank/DDBJ whole genome shotgun (WGS) entry which is preliminary data.</text>
</comment>
<dbReference type="Proteomes" id="UP001642483">
    <property type="component" value="Unassembled WGS sequence"/>
</dbReference>
<gene>
    <name evidence="2" type="ORF">CVLEPA_LOCUS9431</name>
</gene>
<evidence type="ECO:0000256" key="1">
    <source>
        <dbReference type="SAM" id="MobiDB-lite"/>
    </source>
</evidence>
<sequence length="101" mass="11387">MRQTRRREEASDDKLPARQCIVGYIPNVPEVAKFGRSEFESLSSSVLYCFIVGRVQDPMQHWVRQAQSDPVSPAQIKNILPSRPYTSQHPHNPILGGQSAV</sequence>
<evidence type="ECO:0000313" key="3">
    <source>
        <dbReference type="Proteomes" id="UP001642483"/>
    </source>
</evidence>
<reference evidence="2 3" key="1">
    <citation type="submission" date="2024-02" db="EMBL/GenBank/DDBJ databases">
        <authorList>
            <person name="Daric V."/>
            <person name="Darras S."/>
        </authorList>
    </citation>
    <scope>NUCLEOTIDE SEQUENCE [LARGE SCALE GENOMIC DNA]</scope>
</reference>
<keyword evidence="3" id="KW-1185">Reference proteome</keyword>
<accession>A0ABP0FMC9</accession>
<proteinExistence type="predicted"/>
<name>A0ABP0FMC9_CLALP</name>
<protein>
    <submittedName>
        <fullName evidence="2">Uncharacterized protein</fullName>
    </submittedName>
</protein>
<organism evidence="2 3">
    <name type="scientific">Clavelina lepadiformis</name>
    <name type="common">Light-bulb sea squirt</name>
    <name type="synonym">Ascidia lepadiformis</name>
    <dbReference type="NCBI Taxonomy" id="159417"/>
    <lineage>
        <taxon>Eukaryota</taxon>
        <taxon>Metazoa</taxon>
        <taxon>Chordata</taxon>
        <taxon>Tunicata</taxon>
        <taxon>Ascidiacea</taxon>
        <taxon>Aplousobranchia</taxon>
        <taxon>Clavelinidae</taxon>
        <taxon>Clavelina</taxon>
    </lineage>
</organism>